<dbReference type="PANTHER" id="PTHR43798:SF33">
    <property type="entry name" value="HYDROLASE, PUTATIVE (AFU_ORTHOLOGUE AFUA_2G14860)-RELATED"/>
    <property type="match status" value="1"/>
</dbReference>
<dbReference type="GO" id="GO:0047372">
    <property type="term" value="F:monoacylglycerol lipase activity"/>
    <property type="evidence" value="ECO:0007669"/>
    <property type="project" value="TreeGrafter"/>
</dbReference>
<accession>A0A2M9BWT4</accession>
<dbReference type="OrthoDB" id="2987348at2"/>
<name>A0A2M9BWT4_9MICO</name>
<protein>
    <submittedName>
        <fullName evidence="2">Pimeloyl-ACP methyl ester carboxylesterase</fullName>
    </submittedName>
</protein>
<dbReference type="AlphaFoldDB" id="A0A2M9BWT4"/>
<keyword evidence="3" id="KW-1185">Reference proteome</keyword>
<dbReference type="PRINTS" id="PR00111">
    <property type="entry name" value="ABHYDROLASE"/>
</dbReference>
<reference evidence="2 3" key="1">
    <citation type="submission" date="2017-11" db="EMBL/GenBank/DDBJ databases">
        <title>Genomic Encyclopedia of Archaeal and Bacterial Type Strains, Phase II (KMG-II): From Individual Species to Whole Genera.</title>
        <authorList>
            <person name="Goeker M."/>
        </authorList>
    </citation>
    <scope>NUCLEOTIDE SEQUENCE [LARGE SCALE GENOMIC DNA]</scope>
    <source>
        <strain evidence="2 3">DSM 25625</strain>
    </source>
</reference>
<gene>
    <name evidence="2" type="ORF">CLV54_2212</name>
</gene>
<dbReference type="InterPro" id="IPR000073">
    <property type="entry name" value="AB_hydrolase_1"/>
</dbReference>
<dbReference type="SUPFAM" id="SSF53474">
    <property type="entry name" value="alpha/beta-Hydrolases"/>
    <property type="match status" value="1"/>
</dbReference>
<feature type="domain" description="AB hydrolase-1" evidence="1">
    <location>
        <begin position="28"/>
        <end position="247"/>
    </location>
</feature>
<dbReference type="GO" id="GO:0016020">
    <property type="term" value="C:membrane"/>
    <property type="evidence" value="ECO:0007669"/>
    <property type="project" value="TreeGrafter"/>
</dbReference>
<dbReference type="GO" id="GO:0046464">
    <property type="term" value="P:acylglycerol catabolic process"/>
    <property type="evidence" value="ECO:0007669"/>
    <property type="project" value="TreeGrafter"/>
</dbReference>
<dbReference type="InterPro" id="IPR029058">
    <property type="entry name" value="AB_hydrolase_fold"/>
</dbReference>
<comment type="caution">
    <text evidence="2">The sequence shown here is derived from an EMBL/GenBank/DDBJ whole genome shotgun (WGS) entry which is preliminary data.</text>
</comment>
<dbReference type="Pfam" id="PF00561">
    <property type="entry name" value="Abhydrolase_1"/>
    <property type="match status" value="1"/>
</dbReference>
<evidence type="ECO:0000313" key="3">
    <source>
        <dbReference type="Proteomes" id="UP000230161"/>
    </source>
</evidence>
<dbReference type="Proteomes" id="UP000230161">
    <property type="component" value="Unassembled WGS sequence"/>
</dbReference>
<evidence type="ECO:0000259" key="1">
    <source>
        <dbReference type="Pfam" id="PF00561"/>
    </source>
</evidence>
<dbReference type="EMBL" id="PGFB01000003">
    <property type="protein sequence ID" value="PJJ62409.1"/>
    <property type="molecule type" value="Genomic_DNA"/>
</dbReference>
<dbReference type="InterPro" id="IPR050266">
    <property type="entry name" value="AB_hydrolase_sf"/>
</dbReference>
<dbReference type="PANTHER" id="PTHR43798">
    <property type="entry name" value="MONOACYLGLYCEROL LIPASE"/>
    <property type="match status" value="1"/>
</dbReference>
<dbReference type="Gene3D" id="3.40.50.1820">
    <property type="entry name" value="alpha/beta hydrolase"/>
    <property type="match status" value="1"/>
</dbReference>
<organism evidence="2 3">
    <name type="scientific">Compostimonas suwonensis</name>
    <dbReference type="NCBI Taxonomy" id="1048394"/>
    <lineage>
        <taxon>Bacteria</taxon>
        <taxon>Bacillati</taxon>
        <taxon>Actinomycetota</taxon>
        <taxon>Actinomycetes</taxon>
        <taxon>Micrococcales</taxon>
        <taxon>Microbacteriaceae</taxon>
        <taxon>Compostimonas</taxon>
    </lineage>
</organism>
<dbReference type="RefSeq" id="WP_100344969.1">
    <property type="nucleotide sequence ID" value="NZ_PGFB01000003.1"/>
</dbReference>
<sequence length="279" mass="30720">MPEFALEDGRTLFYRVDDFTEPWGRPETVVMLHGNAESSESWYGWVPELSGDLRVVRPDIRGFGLSTPMPEDFPWTLDVIRKDLIGLLDSLGIDRFHLVGAKLGGTIARHLASAHPDRVSSLVVAGTPAPHRGVGPRPELIREVLEHGVEAWARRSMAGRLGPGFPDQGVEWWISYMSRTAPSTVAGFLARIADADIADALPLIRCPTLVITTEGSGLSSVEETREWQRRIPLSELLVLPGDSYHVAVSNARECARAALEFITRVRENAGTPQKGRPIT</sequence>
<evidence type="ECO:0000313" key="2">
    <source>
        <dbReference type="EMBL" id="PJJ62409.1"/>
    </source>
</evidence>
<proteinExistence type="predicted"/>